<organism evidence="1 2">
    <name type="scientific">Laceyella sediminis</name>
    <dbReference type="NCBI Taxonomy" id="573074"/>
    <lineage>
        <taxon>Bacteria</taxon>
        <taxon>Bacillati</taxon>
        <taxon>Bacillota</taxon>
        <taxon>Bacilli</taxon>
        <taxon>Bacillales</taxon>
        <taxon>Thermoactinomycetaceae</taxon>
        <taxon>Laceyella</taxon>
    </lineage>
</organism>
<keyword evidence="2" id="KW-1185">Reference proteome</keyword>
<protein>
    <submittedName>
        <fullName evidence="1">Uncharacterized protein</fullName>
    </submittedName>
</protein>
<evidence type="ECO:0000313" key="1">
    <source>
        <dbReference type="EMBL" id="PRZ14872.1"/>
    </source>
</evidence>
<proteinExistence type="predicted"/>
<evidence type="ECO:0000313" key="2">
    <source>
        <dbReference type="Proteomes" id="UP000238836"/>
    </source>
</evidence>
<dbReference type="Proteomes" id="UP000238836">
    <property type="component" value="Unassembled WGS sequence"/>
</dbReference>
<dbReference type="EMBL" id="PVTZ01000005">
    <property type="protein sequence ID" value="PRZ14872.1"/>
    <property type="molecule type" value="Genomic_DNA"/>
</dbReference>
<sequence length="80" mass="8952">MDSQVRIFCGEGETECAHQCGIISIHKKQAVDEQLHGKVRYQQPPAASKVLVFLGVFHIFLRLLHPLDSDCEFVCIGSIN</sequence>
<gene>
    <name evidence="1" type="ORF">CLV36_105188</name>
</gene>
<reference evidence="1 2" key="1">
    <citation type="submission" date="2018-03" db="EMBL/GenBank/DDBJ databases">
        <title>Genomic Encyclopedia of Archaeal and Bacterial Type Strains, Phase II (KMG-II): from individual species to whole genera.</title>
        <authorList>
            <person name="Goeker M."/>
        </authorList>
    </citation>
    <scope>NUCLEOTIDE SEQUENCE [LARGE SCALE GENOMIC DNA]</scope>
    <source>
        <strain evidence="1 2">RHA1</strain>
    </source>
</reference>
<comment type="caution">
    <text evidence="1">The sequence shown here is derived from an EMBL/GenBank/DDBJ whole genome shotgun (WGS) entry which is preliminary data.</text>
</comment>
<name>A0ABX5EPN1_9BACL</name>
<accession>A0ABX5EPN1</accession>